<accession>A0A2C6K2Z7</accession>
<keyword evidence="4" id="KW-1185">Reference proteome</keyword>
<evidence type="ECO:0000313" key="3">
    <source>
        <dbReference type="EMBL" id="PHJ16650.1"/>
    </source>
</evidence>
<name>A0A2C6K2Z7_9APIC</name>
<evidence type="ECO:0000256" key="1">
    <source>
        <dbReference type="SAM" id="MobiDB-lite"/>
    </source>
</evidence>
<protein>
    <recommendedName>
        <fullName evidence="5">Transmembrane protein</fullName>
    </recommendedName>
</protein>
<sequence>SGVIRCSSIFLLSFFFIILCWSTPLSYKREAQTHHVHLNGRRQEKIQQNNRERKKDSVSLHAHGSDFRKVFSFLLSFPFSKVTSS</sequence>
<evidence type="ECO:0008006" key="5">
    <source>
        <dbReference type="Google" id="ProtNLM"/>
    </source>
</evidence>
<feature type="compositionally biased region" description="Basic and acidic residues" evidence="1">
    <location>
        <begin position="41"/>
        <end position="58"/>
    </location>
</feature>
<dbReference type="Proteomes" id="UP000221165">
    <property type="component" value="Unassembled WGS sequence"/>
</dbReference>
<organism evidence="3 4">
    <name type="scientific">Cystoisospora suis</name>
    <dbReference type="NCBI Taxonomy" id="483139"/>
    <lineage>
        <taxon>Eukaryota</taxon>
        <taxon>Sar</taxon>
        <taxon>Alveolata</taxon>
        <taxon>Apicomplexa</taxon>
        <taxon>Conoidasida</taxon>
        <taxon>Coccidia</taxon>
        <taxon>Eucoccidiorida</taxon>
        <taxon>Eimeriorina</taxon>
        <taxon>Sarcocystidae</taxon>
        <taxon>Cystoisospora</taxon>
    </lineage>
</organism>
<dbReference type="EMBL" id="MIGC01005717">
    <property type="protein sequence ID" value="PHJ16650.1"/>
    <property type="molecule type" value="Genomic_DNA"/>
</dbReference>
<proteinExistence type="predicted"/>
<dbReference type="GeneID" id="94432860"/>
<feature type="non-terminal residue" evidence="3">
    <location>
        <position position="1"/>
    </location>
</feature>
<feature type="chain" id="PRO_5012812851" description="Transmembrane protein" evidence="2">
    <location>
        <begin position="23"/>
        <end position="85"/>
    </location>
</feature>
<dbReference type="VEuPathDB" id="ToxoDB:CSUI_009534"/>
<keyword evidence="2" id="KW-0732">Signal</keyword>
<evidence type="ECO:0000313" key="4">
    <source>
        <dbReference type="Proteomes" id="UP000221165"/>
    </source>
</evidence>
<evidence type="ECO:0000256" key="2">
    <source>
        <dbReference type="SAM" id="SignalP"/>
    </source>
</evidence>
<dbReference type="RefSeq" id="XP_067918376.1">
    <property type="nucleotide sequence ID" value="XM_068069649.1"/>
</dbReference>
<gene>
    <name evidence="3" type="ORF">CSUI_009534</name>
</gene>
<comment type="caution">
    <text evidence="3">The sequence shown here is derived from an EMBL/GenBank/DDBJ whole genome shotgun (WGS) entry which is preliminary data.</text>
</comment>
<feature type="region of interest" description="Disordered" evidence="1">
    <location>
        <begin position="38"/>
        <end position="58"/>
    </location>
</feature>
<reference evidence="3 4" key="1">
    <citation type="journal article" date="2017" name="Int. J. Parasitol.">
        <title>The genome of the protozoan parasite Cystoisospora suis and a reverse vaccinology approach to identify vaccine candidates.</title>
        <authorList>
            <person name="Palmieri N."/>
            <person name="Shrestha A."/>
            <person name="Ruttkowski B."/>
            <person name="Beck T."/>
            <person name="Vogl C."/>
            <person name="Tomley F."/>
            <person name="Blake D.P."/>
            <person name="Joachim A."/>
        </authorList>
    </citation>
    <scope>NUCLEOTIDE SEQUENCE [LARGE SCALE GENOMIC DNA]</scope>
    <source>
        <strain evidence="3 4">Wien I</strain>
    </source>
</reference>
<feature type="signal peptide" evidence="2">
    <location>
        <begin position="1"/>
        <end position="22"/>
    </location>
</feature>
<dbReference type="AlphaFoldDB" id="A0A2C6K2Z7"/>